<dbReference type="PANTHER" id="PTHR34060">
    <property type="entry name" value="POLYKETIDE CYCLASE / DEHYDRASE AND LIPID TRANSPORT PROTEIN"/>
    <property type="match status" value="1"/>
</dbReference>
<dbReference type="PANTHER" id="PTHR34060:SF1">
    <property type="entry name" value="POLYKETIDE CYCLASE _ DEHYDRASE AND LIPID TRANSPORT PROTEIN"/>
    <property type="match status" value="1"/>
</dbReference>
<sequence>MAWGLAEPIATFPSRSPAAAQLFNSAIDQLPPEQRVTLRSGQPLVTGEKGRYTARVLIPTSSDIAWSVLTDYGNLSKFMPNVTSSKILSANGNQKVVEQVDTRQVFFLSVTSRIRSAITEKAKSRIDFRQVEGDLQSLQGYWKIEAIAPYAGAKPTQVLITQVVEAQPNASTPKGIFYGIFKESLGEAMSAIEREALRRGRS</sequence>
<feature type="domain" description="Coenzyme Q-binding protein COQ10 START" evidence="1">
    <location>
        <begin position="63"/>
        <end position="185"/>
    </location>
</feature>
<accession>A0A8J7Z839</accession>
<name>A0A8J7Z839_9CYAN</name>
<evidence type="ECO:0000259" key="1">
    <source>
        <dbReference type="Pfam" id="PF03364"/>
    </source>
</evidence>
<dbReference type="Pfam" id="PF03364">
    <property type="entry name" value="Polyketide_cyc"/>
    <property type="match status" value="1"/>
</dbReference>
<dbReference type="InterPro" id="IPR005031">
    <property type="entry name" value="COQ10_START"/>
</dbReference>
<proteinExistence type="predicted"/>
<dbReference type="Gene3D" id="3.30.530.20">
    <property type="match status" value="1"/>
</dbReference>
<keyword evidence="3" id="KW-1185">Reference proteome</keyword>
<evidence type="ECO:0000313" key="3">
    <source>
        <dbReference type="Proteomes" id="UP000646053"/>
    </source>
</evidence>
<evidence type="ECO:0000313" key="2">
    <source>
        <dbReference type="EMBL" id="NDJ18118.1"/>
    </source>
</evidence>
<dbReference type="InterPro" id="IPR023393">
    <property type="entry name" value="START-like_dom_sf"/>
</dbReference>
<protein>
    <submittedName>
        <fullName evidence="2">Cyclase/dehydrase</fullName>
    </submittedName>
</protein>
<gene>
    <name evidence="2" type="ORF">GS601_12600</name>
</gene>
<reference evidence="2" key="1">
    <citation type="submission" date="2019-12" db="EMBL/GenBank/DDBJ databases">
        <title>High-Quality draft genome sequences of three cyanobacteria isolated from the limestone walls of the Old Cathedral of Coimbra.</title>
        <authorList>
            <person name="Tiago I."/>
            <person name="Soares F."/>
            <person name="Portugal A."/>
        </authorList>
    </citation>
    <scope>NUCLEOTIDE SEQUENCE</scope>
    <source>
        <strain evidence="2">A</strain>
    </source>
</reference>
<dbReference type="EMBL" id="WVIE01000013">
    <property type="protein sequence ID" value="NDJ18118.1"/>
    <property type="molecule type" value="Genomic_DNA"/>
</dbReference>
<dbReference type="Proteomes" id="UP000646053">
    <property type="component" value="Unassembled WGS sequence"/>
</dbReference>
<comment type="caution">
    <text evidence="2">The sequence shown here is derived from an EMBL/GenBank/DDBJ whole genome shotgun (WGS) entry which is preliminary data.</text>
</comment>
<organism evidence="2 3">
    <name type="scientific">Myxacorys almedinensis A</name>
    <dbReference type="NCBI Taxonomy" id="2690445"/>
    <lineage>
        <taxon>Bacteria</taxon>
        <taxon>Bacillati</taxon>
        <taxon>Cyanobacteriota</taxon>
        <taxon>Cyanophyceae</taxon>
        <taxon>Leptolyngbyales</taxon>
        <taxon>Leptolyngbyaceae</taxon>
        <taxon>Myxacorys</taxon>
        <taxon>Myxacorys almedinensis</taxon>
    </lineage>
</organism>
<dbReference type="SUPFAM" id="SSF55961">
    <property type="entry name" value="Bet v1-like"/>
    <property type="match status" value="1"/>
</dbReference>
<dbReference type="AlphaFoldDB" id="A0A8J7Z839"/>